<keyword evidence="1" id="KW-0040">ANK repeat</keyword>
<gene>
    <name evidence="4" type="ORF">TGAM01_v200277</name>
</gene>
<feature type="compositionally biased region" description="Polar residues" evidence="2">
    <location>
        <begin position="333"/>
        <end position="342"/>
    </location>
</feature>
<dbReference type="InterPro" id="IPR036770">
    <property type="entry name" value="Ankyrin_rpt-contain_sf"/>
</dbReference>
<dbReference type="Gene3D" id="3.40.50.1580">
    <property type="entry name" value="Nucleoside phosphorylase domain"/>
    <property type="match status" value="1"/>
</dbReference>
<evidence type="ECO:0000259" key="3">
    <source>
        <dbReference type="Pfam" id="PF01048"/>
    </source>
</evidence>
<dbReference type="InterPro" id="IPR035994">
    <property type="entry name" value="Nucleoside_phosphorylase_sf"/>
</dbReference>
<dbReference type="PROSITE" id="PS50297">
    <property type="entry name" value="ANK_REP_REGION"/>
    <property type="match status" value="1"/>
</dbReference>
<dbReference type="PANTHER" id="PTHR46082">
    <property type="entry name" value="ATP/GTP-BINDING PROTEIN-RELATED"/>
    <property type="match status" value="1"/>
</dbReference>
<sequence>MDERQLRHDEYTIGWICALPLEQTVAMHMLDERHRDLHNPANDENTYTLGKIGAHNVVIVGLPMGRIGTNDSAAVITRMASTFPNIKFGMMVGVGGGIPNKTRLGDVVICSALGTNAGVVQHDMGKAHAGGQFETRGYLCGPPTAVLTALTKFQADPRTRREMRSHLKKLTAMSDIDESYLKPDSLEDLLFESDYSHANMRKDCSDCDKSRIIQREPRLVDFKIHYGLIASGNTIVKDAKVRDKLCKRYNDNLFCIEMEAAGLMNNFPCVVIRGICDYADSHANDKWQNYAAAVAAACTKALLGVVPEREVRGLQSIQDSITSSSVRASKEYNLQHQAANSPPLTPKKPQGATEPAPQIIGCPEAIWYNNSPDAAHPKLGETLYDANDLTRPQTPPQSPKLENHEKQPHPDDGPSLPRRNTDFGSTQPLLSGDVSAPLTILQKKRSNTFPNTDPAVFFDAIEEGDITTIKRELKNGTNVEIIDEFGRTPLWRAVEIGNRHVIQLLLDNDANVEAKNLRGGNILDWALKKGKEDIVNMVLAKMDAKVKA</sequence>
<dbReference type="Pfam" id="PF12796">
    <property type="entry name" value="Ank_2"/>
    <property type="match status" value="1"/>
</dbReference>
<protein>
    <recommendedName>
        <fullName evidence="3">Nucleoside phosphorylase domain-containing protein</fullName>
    </recommendedName>
</protein>
<feature type="repeat" description="ANK" evidence="1">
    <location>
        <begin position="485"/>
        <end position="517"/>
    </location>
</feature>
<evidence type="ECO:0000313" key="5">
    <source>
        <dbReference type="Proteomes" id="UP000054821"/>
    </source>
</evidence>
<feature type="compositionally biased region" description="Basic and acidic residues" evidence="2">
    <location>
        <begin position="401"/>
        <end position="412"/>
    </location>
</feature>
<dbReference type="Pfam" id="PF01048">
    <property type="entry name" value="PNP_UDP_1"/>
    <property type="match status" value="1"/>
</dbReference>
<dbReference type="GeneID" id="29983323"/>
<organism evidence="4 5">
    <name type="scientific">Trichoderma gamsii</name>
    <dbReference type="NCBI Taxonomy" id="398673"/>
    <lineage>
        <taxon>Eukaryota</taxon>
        <taxon>Fungi</taxon>
        <taxon>Dikarya</taxon>
        <taxon>Ascomycota</taxon>
        <taxon>Pezizomycotina</taxon>
        <taxon>Sordariomycetes</taxon>
        <taxon>Hypocreomycetidae</taxon>
        <taxon>Hypocreales</taxon>
        <taxon>Hypocreaceae</taxon>
        <taxon>Trichoderma</taxon>
    </lineage>
</organism>
<feature type="domain" description="Nucleoside phosphorylase" evidence="3">
    <location>
        <begin position="39"/>
        <end position="297"/>
    </location>
</feature>
<dbReference type="PANTHER" id="PTHR46082:SF11">
    <property type="entry name" value="AAA+ ATPASE DOMAIN-CONTAINING PROTEIN-RELATED"/>
    <property type="match status" value="1"/>
</dbReference>
<dbReference type="EMBL" id="JPDN02000001">
    <property type="protein sequence ID" value="PON30857.1"/>
    <property type="molecule type" value="Genomic_DNA"/>
</dbReference>
<dbReference type="GO" id="GO:0009116">
    <property type="term" value="P:nucleoside metabolic process"/>
    <property type="evidence" value="ECO:0007669"/>
    <property type="project" value="InterPro"/>
</dbReference>
<comment type="caution">
    <text evidence="4">The sequence shown here is derived from an EMBL/GenBank/DDBJ whole genome shotgun (WGS) entry which is preliminary data.</text>
</comment>
<evidence type="ECO:0000256" key="2">
    <source>
        <dbReference type="SAM" id="MobiDB-lite"/>
    </source>
</evidence>
<dbReference type="SUPFAM" id="SSF48403">
    <property type="entry name" value="Ankyrin repeat"/>
    <property type="match status" value="1"/>
</dbReference>
<feature type="region of interest" description="Disordered" evidence="2">
    <location>
        <begin position="386"/>
        <end position="431"/>
    </location>
</feature>
<dbReference type="AlphaFoldDB" id="A0A2P5A2U3"/>
<name>A0A2P5A2U3_9HYPO</name>
<dbReference type="InterPro" id="IPR002110">
    <property type="entry name" value="Ankyrin_rpt"/>
</dbReference>
<reference evidence="4 5" key="1">
    <citation type="journal article" date="2016" name="Genome Announc.">
        <title>Draft Whole-Genome Sequence of Trichoderma gamsii T6085, a Promising Biocontrol Agent of Fusarium Head Blight on Wheat.</title>
        <authorList>
            <person name="Baroncelli R."/>
            <person name="Zapparata A."/>
            <person name="Piaggeschi G."/>
            <person name="Sarrocco S."/>
            <person name="Vannacci G."/>
        </authorList>
    </citation>
    <scope>NUCLEOTIDE SEQUENCE [LARGE SCALE GENOMIC DNA]</scope>
    <source>
        <strain evidence="4 5">T6085</strain>
    </source>
</reference>
<dbReference type="InterPro" id="IPR053137">
    <property type="entry name" value="NLR-like"/>
</dbReference>
<evidence type="ECO:0000256" key="1">
    <source>
        <dbReference type="PROSITE-ProRule" id="PRU00023"/>
    </source>
</evidence>
<dbReference type="PROSITE" id="PS50088">
    <property type="entry name" value="ANK_REPEAT"/>
    <property type="match status" value="1"/>
</dbReference>
<accession>A0A2P5A2U3</accession>
<feature type="region of interest" description="Disordered" evidence="2">
    <location>
        <begin position="333"/>
        <end position="356"/>
    </location>
</feature>
<dbReference type="InterPro" id="IPR000845">
    <property type="entry name" value="Nucleoside_phosphorylase_d"/>
</dbReference>
<proteinExistence type="predicted"/>
<dbReference type="GO" id="GO:0003824">
    <property type="term" value="F:catalytic activity"/>
    <property type="evidence" value="ECO:0007669"/>
    <property type="project" value="InterPro"/>
</dbReference>
<keyword evidence="5" id="KW-1185">Reference proteome</keyword>
<dbReference type="STRING" id="398673.A0A2P5A2U3"/>
<dbReference type="Gene3D" id="1.25.40.20">
    <property type="entry name" value="Ankyrin repeat-containing domain"/>
    <property type="match status" value="1"/>
</dbReference>
<dbReference type="Proteomes" id="UP000054821">
    <property type="component" value="Unassembled WGS sequence"/>
</dbReference>
<evidence type="ECO:0000313" key="4">
    <source>
        <dbReference type="EMBL" id="PON30857.1"/>
    </source>
</evidence>
<dbReference type="RefSeq" id="XP_018663646.1">
    <property type="nucleotide sequence ID" value="XM_018803240.1"/>
</dbReference>
<dbReference type="SUPFAM" id="SSF53167">
    <property type="entry name" value="Purine and uridine phosphorylases"/>
    <property type="match status" value="1"/>
</dbReference>
<dbReference type="SMART" id="SM00248">
    <property type="entry name" value="ANK"/>
    <property type="match status" value="3"/>
</dbReference>